<dbReference type="Proteomes" id="UP001396334">
    <property type="component" value="Unassembled WGS sequence"/>
</dbReference>
<protein>
    <submittedName>
        <fullName evidence="1">Uncharacterized protein</fullName>
    </submittedName>
</protein>
<keyword evidence="2" id="KW-1185">Reference proteome</keyword>
<organism evidence="1 2">
    <name type="scientific">Hibiscus sabdariffa</name>
    <name type="common">roselle</name>
    <dbReference type="NCBI Taxonomy" id="183260"/>
    <lineage>
        <taxon>Eukaryota</taxon>
        <taxon>Viridiplantae</taxon>
        <taxon>Streptophyta</taxon>
        <taxon>Embryophyta</taxon>
        <taxon>Tracheophyta</taxon>
        <taxon>Spermatophyta</taxon>
        <taxon>Magnoliopsida</taxon>
        <taxon>eudicotyledons</taxon>
        <taxon>Gunneridae</taxon>
        <taxon>Pentapetalae</taxon>
        <taxon>rosids</taxon>
        <taxon>malvids</taxon>
        <taxon>Malvales</taxon>
        <taxon>Malvaceae</taxon>
        <taxon>Malvoideae</taxon>
        <taxon>Hibiscus</taxon>
    </lineage>
</organism>
<sequence length="150" mass="16279">MHGPRQSAMVGPSSIGEEGNVGLVLLNADSKVEKEKGRGRQRKAFTSASGVDNISLRDSGFVRHHEAILQETNAIMCLGKLIGAKTIRNEEVIIQGSKGSRLDRFLVSTEWVDKFGGLEHHNLPRNISDHAFICLSSGVVDWGPSGVMDD</sequence>
<dbReference type="EMBL" id="JBBPBN010000039">
    <property type="protein sequence ID" value="KAK8999869.1"/>
    <property type="molecule type" value="Genomic_DNA"/>
</dbReference>
<reference evidence="1 2" key="1">
    <citation type="journal article" date="2024" name="G3 (Bethesda)">
        <title>Genome assembly of Hibiscus sabdariffa L. provides insights into metabolisms of medicinal natural products.</title>
        <authorList>
            <person name="Kim T."/>
        </authorList>
    </citation>
    <scope>NUCLEOTIDE SEQUENCE [LARGE SCALE GENOMIC DNA]</scope>
    <source>
        <strain evidence="1">TK-2024</strain>
        <tissue evidence="1">Old leaves</tissue>
    </source>
</reference>
<dbReference type="SUPFAM" id="SSF56219">
    <property type="entry name" value="DNase I-like"/>
    <property type="match status" value="1"/>
</dbReference>
<gene>
    <name evidence="1" type="ORF">V6N11_065361</name>
</gene>
<proteinExistence type="predicted"/>
<evidence type="ECO:0000313" key="1">
    <source>
        <dbReference type="EMBL" id="KAK8999869.1"/>
    </source>
</evidence>
<evidence type="ECO:0000313" key="2">
    <source>
        <dbReference type="Proteomes" id="UP001396334"/>
    </source>
</evidence>
<comment type="caution">
    <text evidence="1">The sequence shown here is derived from an EMBL/GenBank/DDBJ whole genome shotgun (WGS) entry which is preliminary data.</text>
</comment>
<dbReference type="InterPro" id="IPR036691">
    <property type="entry name" value="Endo/exonu/phosph_ase_sf"/>
</dbReference>
<accession>A0ABR2QGT2</accession>
<name>A0ABR2QGT2_9ROSI</name>